<feature type="transmembrane region" description="Helical" evidence="9">
    <location>
        <begin position="50"/>
        <end position="73"/>
    </location>
</feature>
<keyword evidence="7 9" id="KW-0472">Membrane</keyword>
<comment type="similarity">
    <text evidence="8">Belongs to the TRAP transporter small permease family.</text>
</comment>
<evidence type="ECO:0000313" key="12">
    <source>
        <dbReference type="Proteomes" id="UP000179524"/>
    </source>
</evidence>
<evidence type="ECO:0000256" key="2">
    <source>
        <dbReference type="ARBA" id="ARBA00022448"/>
    </source>
</evidence>
<dbReference type="Pfam" id="PF04290">
    <property type="entry name" value="DctQ"/>
    <property type="match status" value="1"/>
</dbReference>
<keyword evidence="12" id="KW-1185">Reference proteome</keyword>
<keyword evidence="4" id="KW-0997">Cell inner membrane</keyword>
<accession>A0A1S2LI77</accession>
<evidence type="ECO:0000256" key="5">
    <source>
        <dbReference type="ARBA" id="ARBA00022692"/>
    </source>
</evidence>
<name>A0A1S2LI77_9BACI</name>
<feature type="transmembrane region" description="Helical" evidence="9">
    <location>
        <begin position="94"/>
        <end position="116"/>
    </location>
</feature>
<dbReference type="GO" id="GO:0015740">
    <property type="term" value="P:C4-dicarboxylate transport"/>
    <property type="evidence" value="ECO:0007669"/>
    <property type="project" value="TreeGrafter"/>
</dbReference>
<proteinExistence type="inferred from homology"/>
<keyword evidence="5 9" id="KW-0812">Transmembrane</keyword>
<protein>
    <recommendedName>
        <fullName evidence="10">Tripartite ATP-independent periplasmic transporters DctQ component domain-containing protein</fullName>
    </recommendedName>
</protein>
<evidence type="ECO:0000256" key="6">
    <source>
        <dbReference type="ARBA" id="ARBA00022989"/>
    </source>
</evidence>
<dbReference type="PANTHER" id="PTHR35011:SF2">
    <property type="entry name" value="2,3-DIKETO-L-GULONATE TRAP TRANSPORTER SMALL PERMEASE PROTEIN YIAM"/>
    <property type="match status" value="1"/>
</dbReference>
<gene>
    <name evidence="11" type="ORF">BKP37_14495</name>
</gene>
<evidence type="ECO:0000256" key="1">
    <source>
        <dbReference type="ARBA" id="ARBA00004429"/>
    </source>
</evidence>
<reference evidence="11 12" key="1">
    <citation type="submission" date="2016-10" db="EMBL/GenBank/DDBJ databases">
        <title>Draft genome sequences of four alkaliphilic bacteria belonging to the Anaerobacillus genus.</title>
        <authorList>
            <person name="Bassil N.M."/>
            <person name="Lloyd J.R."/>
        </authorList>
    </citation>
    <scope>NUCLEOTIDE SEQUENCE [LARGE SCALE GENOMIC DNA]</scope>
    <source>
        <strain evidence="11 12">DSM 18345</strain>
    </source>
</reference>
<comment type="subcellular location">
    <subcellularLocation>
        <location evidence="1">Cell inner membrane</location>
        <topology evidence="1">Multi-pass membrane protein</topology>
    </subcellularLocation>
</comment>
<keyword evidence="3" id="KW-1003">Cell membrane</keyword>
<sequence length="171" mass="19625">MMDYPRKSFINVIMNKFIQVVDALTILLMTFMTVIVFLEVLSRYFFNFPFAFSGELTAILFPWVIFMGAIIVTKNDGHLSITHFRGLLRSKYQKLLIIIGKIVMLFFSFYMFLSSIELANSVSAQKFPVLQISMNWLYLSGVFAFIGMSVVLIYQLILLVKNSLKETGKGV</sequence>
<organism evidence="11 12">
    <name type="scientific">Anaerobacillus alkalilacustris</name>
    <dbReference type="NCBI Taxonomy" id="393763"/>
    <lineage>
        <taxon>Bacteria</taxon>
        <taxon>Bacillati</taxon>
        <taxon>Bacillota</taxon>
        <taxon>Bacilli</taxon>
        <taxon>Bacillales</taxon>
        <taxon>Bacillaceae</taxon>
        <taxon>Anaerobacillus</taxon>
    </lineage>
</organism>
<dbReference type="InterPro" id="IPR055348">
    <property type="entry name" value="DctQ"/>
</dbReference>
<dbReference type="GO" id="GO:0022857">
    <property type="term" value="F:transmembrane transporter activity"/>
    <property type="evidence" value="ECO:0007669"/>
    <property type="project" value="TreeGrafter"/>
</dbReference>
<evidence type="ECO:0000256" key="4">
    <source>
        <dbReference type="ARBA" id="ARBA00022519"/>
    </source>
</evidence>
<keyword evidence="6 9" id="KW-1133">Transmembrane helix</keyword>
<evidence type="ECO:0000259" key="10">
    <source>
        <dbReference type="Pfam" id="PF04290"/>
    </source>
</evidence>
<evidence type="ECO:0000313" key="11">
    <source>
        <dbReference type="EMBL" id="OIJ12086.1"/>
    </source>
</evidence>
<keyword evidence="2" id="KW-0813">Transport</keyword>
<evidence type="ECO:0000256" key="8">
    <source>
        <dbReference type="ARBA" id="ARBA00038436"/>
    </source>
</evidence>
<feature type="transmembrane region" description="Helical" evidence="9">
    <location>
        <begin position="136"/>
        <end position="160"/>
    </location>
</feature>
<evidence type="ECO:0000256" key="3">
    <source>
        <dbReference type="ARBA" id="ARBA00022475"/>
    </source>
</evidence>
<evidence type="ECO:0000256" key="7">
    <source>
        <dbReference type="ARBA" id="ARBA00023136"/>
    </source>
</evidence>
<evidence type="ECO:0000256" key="9">
    <source>
        <dbReference type="SAM" id="Phobius"/>
    </source>
</evidence>
<dbReference type="Proteomes" id="UP000179524">
    <property type="component" value="Unassembled WGS sequence"/>
</dbReference>
<feature type="transmembrane region" description="Helical" evidence="9">
    <location>
        <begin position="20"/>
        <end position="38"/>
    </location>
</feature>
<dbReference type="GO" id="GO:0005886">
    <property type="term" value="C:plasma membrane"/>
    <property type="evidence" value="ECO:0007669"/>
    <property type="project" value="UniProtKB-SubCell"/>
</dbReference>
<dbReference type="InterPro" id="IPR007387">
    <property type="entry name" value="TRAP_DctQ"/>
</dbReference>
<dbReference type="EMBL" id="MLQR01000033">
    <property type="protein sequence ID" value="OIJ12086.1"/>
    <property type="molecule type" value="Genomic_DNA"/>
</dbReference>
<dbReference type="PANTHER" id="PTHR35011">
    <property type="entry name" value="2,3-DIKETO-L-GULONATE TRAP TRANSPORTER SMALL PERMEASE PROTEIN YIAM"/>
    <property type="match status" value="1"/>
</dbReference>
<feature type="domain" description="Tripartite ATP-independent periplasmic transporters DctQ component" evidence="10">
    <location>
        <begin position="32"/>
        <end position="161"/>
    </location>
</feature>
<dbReference type="AlphaFoldDB" id="A0A1S2LI77"/>
<comment type="caution">
    <text evidence="11">The sequence shown here is derived from an EMBL/GenBank/DDBJ whole genome shotgun (WGS) entry which is preliminary data.</text>
</comment>